<evidence type="ECO:0000313" key="2">
    <source>
        <dbReference type="Proteomes" id="UP001244564"/>
    </source>
</evidence>
<proteinExistence type="predicted"/>
<dbReference type="RefSeq" id="WP_279494946.1">
    <property type="nucleotide sequence ID" value="NZ_CP122283.1"/>
</dbReference>
<reference evidence="1 2" key="1">
    <citation type="submission" date="2023-04" db="EMBL/GenBank/DDBJ databases">
        <title>Genomic of Lysinibacillus capsici TSBLM.</title>
        <authorList>
            <person name="Hu X.S."/>
            <person name="Yu C.H."/>
        </authorList>
    </citation>
    <scope>NUCLEOTIDE SEQUENCE [LARGE SCALE GENOMIC DNA]</scope>
    <source>
        <strain evidence="1 2">TSBLM</strain>
    </source>
</reference>
<sequence>MAKLLQPQERSSSSNQYPYKIATPLWARFTYDKQASRRNGVSFVVVAKKHLHH</sequence>
<name>A0ABY8KM70_9BACI</name>
<keyword evidence="2" id="KW-1185">Reference proteome</keyword>
<protein>
    <submittedName>
        <fullName evidence="1">Uncharacterized protein</fullName>
    </submittedName>
</protein>
<evidence type="ECO:0000313" key="1">
    <source>
        <dbReference type="EMBL" id="WGF39179.1"/>
    </source>
</evidence>
<dbReference type="Proteomes" id="UP001244564">
    <property type="component" value="Chromosome"/>
</dbReference>
<accession>A0ABY8KM70</accession>
<dbReference type="EMBL" id="CP122283">
    <property type="protein sequence ID" value="WGF39179.1"/>
    <property type="molecule type" value="Genomic_DNA"/>
</dbReference>
<gene>
    <name evidence="1" type="ORF">QBO96_02645</name>
</gene>
<organism evidence="1 2">
    <name type="scientific">Lysinibacillus capsici</name>
    <dbReference type="NCBI Taxonomy" id="2115968"/>
    <lineage>
        <taxon>Bacteria</taxon>
        <taxon>Bacillati</taxon>
        <taxon>Bacillota</taxon>
        <taxon>Bacilli</taxon>
        <taxon>Bacillales</taxon>
        <taxon>Bacillaceae</taxon>
        <taxon>Lysinibacillus</taxon>
    </lineage>
</organism>